<evidence type="ECO:0000313" key="3">
    <source>
        <dbReference type="Proteomes" id="UP001066276"/>
    </source>
</evidence>
<dbReference type="Proteomes" id="UP001066276">
    <property type="component" value="Chromosome 11"/>
</dbReference>
<dbReference type="EMBL" id="JANPWB010000015">
    <property type="protein sequence ID" value="KAJ1088123.1"/>
    <property type="molecule type" value="Genomic_DNA"/>
</dbReference>
<proteinExistence type="predicted"/>
<sequence length="95" mass="10558">MFAARTGPAAAGNKIAVDDNAKMRKYSVVSLSSRDKFLKGVSDNGKGKRHSTAGQAPQRARRFGLMRELEMNWYLSAFELSYEHTVGITTGMPYR</sequence>
<protein>
    <submittedName>
        <fullName evidence="2">Uncharacterized protein</fullName>
    </submittedName>
</protein>
<reference evidence="2" key="1">
    <citation type="journal article" date="2022" name="bioRxiv">
        <title>Sequencing and chromosome-scale assembly of the giantPleurodeles waltlgenome.</title>
        <authorList>
            <person name="Brown T."/>
            <person name="Elewa A."/>
            <person name="Iarovenko S."/>
            <person name="Subramanian E."/>
            <person name="Araus A.J."/>
            <person name="Petzold A."/>
            <person name="Susuki M."/>
            <person name="Suzuki K.-i.T."/>
            <person name="Hayashi T."/>
            <person name="Toyoda A."/>
            <person name="Oliveira C."/>
            <person name="Osipova E."/>
            <person name="Leigh N.D."/>
            <person name="Simon A."/>
            <person name="Yun M.H."/>
        </authorList>
    </citation>
    <scope>NUCLEOTIDE SEQUENCE</scope>
    <source>
        <strain evidence="2">20211129_DDA</strain>
        <tissue evidence="2">Liver</tissue>
    </source>
</reference>
<feature type="region of interest" description="Disordered" evidence="1">
    <location>
        <begin position="39"/>
        <end position="58"/>
    </location>
</feature>
<organism evidence="2 3">
    <name type="scientific">Pleurodeles waltl</name>
    <name type="common">Iberian ribbed newt</name>
    <dbReference type="NCBI Taxonomy" id="8319"/>
    <lineage>
        <taxon>Eukaryota</taxon>
        <taxon>Metazoa</taxon>
        <taxon>Chordata</taxon>
        <taxon>Craniata</taxon>
        <taxon>Vertebrata</taxon>
        <taxon>Euteleostomi</taxon>
        <taxon>Amphibia</taxon>
        <taxon>Batrachia</taxon>
        <taxon>Caudata</taxon>
        <taxon>Salamandroidea</taxon>
        <taxon>Salamandridae</taxon>
        <taxon>Pleurodelinae</taxon>
        <taxon>Pleurodeles</taxon>
    </lineage>
</organism>
<evidence type="ECO:0000313" key="2">
    <source>
        <dbReference type="EMBL" id="KAJ1088123.1"/>
    </source>
</evidence>
<evidence type="ECO:0000256" key="1">
    <source>
        <dbReference type="SAM" id="MobiDB-lite"/>
    </source>
</evidence>
<dbReference type="AlphaFoldDB" id="A0AAV7LH14"/>
<gene>
    <name evidence="2" type="ORF">NDU88_001282</name>
</gene>
<keyword evidence="3" id="KW-1185">Reference proteome</keyword>
<comment type="caution">
    <text evidence="2">The sequence shown here is derived from an EMBL/GenBank/DDBJ whole genome shotgun (WGS) entry which is preliminary data.</text>
</comment>
<name>A0AAV7LH14_PLEWA</name>
<accession>A0AAV7LH14</accession>